<dbReference type="Proteomes" id="UP000310158">
    <property type="component" value="Unassembled WGS sequence"/>
</dbReference>
<evidence type="ECO:0000256" key="1">
    <source>
        <dbReference type="SAM" id="MobiDB-lite"/>
    </source>
</evidence>
<feature type="compositionally biased region" description="Polar residues" evidence="1">
    <location>
        <begin position="72"/>
        <end position="86"/>
    </location>
</feature>
<proteinExistence type="predicted"/>
<feature type="region of interest" description="Disordered" evidence="1">
    <location>
        <begin position="1"/>
        <end position="118"/>
    </location>
</feature>
<organism evidence="2 3">
    <name type="scientific">Bondarzewia mesenterica</name>
    <dbReference type="NCBI Taxonomy" id="1095465"/>
    <lineage>
        <taxon>Eukaryota</taxon>
        <taxon>Fungi</taxon>
        <taxon>Dikarya</taxon>
        <taxon>Basidiomycota</taxon>
        <taxon>Agaricomycotina</taxon>
        <taxon>Agaricomycetes</taxon>
        <taxon>Russulales</taxon>
        <taxon>Bondarzewiaceae</taxon>
        <taxon>Bondarzewia</taxon>
    </lineage>
</organism>
<accession>A0A4S4LUK9</accession>
<evidence type="ECO:0000313" key="2">
    <source>
        <dbReference type="EMBL" id="THH15975.1"/>
    </source>
</evidence>
<sequence length="153" mass="16225">MPSSSWLPQRASSPSLSSASPSRCPSPSPDATTSTSTSTRRLNRKAAPPFPYCLRYPAPDPTDPFAPLSVLRSRTSSHMSDSQARSKSLPDPPVSAPLKSGFEFPRPEDGSGTKGAGRAETGYTFGLAGGTARVARVVAPRAFGPRQTQRVFF</sequence>
<dbReference type="OrthoDB" id="3052251at2759"/>
<evidence type="ECO:0000313" key="3">
    <source>
        <dbReference type="Proteomes" id="UP000310158"/>
    </source>
</evidence>
<keyword evidence="3" id="KW-1185">Reference proteome</keyword>
<reference evidence="2 3" key="1">
    <citation type="submission" date="2019-02" db="EMBL/GenBank/DDBJ databases">
        <title>Genome sequencing of the rare red list fungi Bondarzewia mesenterica.</title>
        <authorList>
            <person name="Buettner E."/>
            <person name="Kellner H."/>
        </authorList>
    </citation>
    <scope>NUCLEOTIDE SEQUENCE [LARGE SCALE GENOMIC DNA]</scope>
    <source>
        <strain evidence="2 3">DSM 108281</strain>
    </source>
</reference>
<dbReference type="AlphaFoldDB" id="A0A4S4LUK9"/>
<protein>
    <submittedName>
        <fullName evidence="2">Uncharacterized protein</fullName>
    </submittedName>
</protein>
<feature type="compositionally biased region" description="Low complexity" evidence="1">
    <location>
        <begin position="7"/>
        <end position="39"/>
    </location>
</feature>
<name>A0A4S4LUK9_9AGAM</name>
<comment type="caution">
    <text evidence="2">The sequence shown here is derived from an EMBL/GenBank/DDBJ whole genome shotgun (WGS) entry which is preliminary data.</text>
</comment>
<gene>
    <name evidence="2" type="ORF">EW146_g4604</name>
</gene>
<dbReference type="EMBL" id="SGPL01000181">
    <property type="protein sequence ID" value="THH15975.1"/>
    <property type="molecule type" value="Genomic_DNA"/>
</dbReference>